<dbReference type="AlphaFoldDB" id="Q75DF4"/>
<proteinExistence type="predicted"/>
<dbReference type="HOGENOM" id="CLU_041824_2_2_1"/>
<dbReference type="eggNOG" id="KOG2830">
    <property type="taxonomic scope" value="Eukaryota"/>
</dbReference>
<dbReference type="GO" id="GO:0005829">
    <property type="term" value="C:cytosol"/>
    <property type="evidence" value="ECO:0000318"/>
    <property type="project" value="GO_Central"/>
</dbReference>
<dbReference type="InterPro" id="IPR007304">
    <property type="entry name" value="TAP46-like"/>
</dbReference>
<dbReference type="KEGG" id="ago:AGOS_ABR072W"/>
<dbReference type="GO" id="GO:0000159">
    <property type="term" value="C:protein phosphatase type 2A complex"/>
    <property type="evidence" value="ECO:0007669"/>
    <property type="project" value="EnsemblFungi"/>
</dbReference>
<dbReference type="PANTHER" id="PTHR10933:SF9">
    <property type="entry name" value="IMMUNOGLOBULIN-BINDING PROTEIN 1"/>
    <property type="match status" value="1"/>
</dbReference>
<feature type="region of interest" description="Disordered" evidence="2">
    <location>
        <begin position="300"/>
        <end position="347"/>
    </location>
</feature>
<dbReference type="InParanoid" id="Q75DF4"/>
<gene>
    <name evidence="3" type="ORF">AGOS_ABR072W</name>
</gene>
<feature type="compositionally biased region" description="Basic and acidic residues" evidence="2">
    <location>
        <begin position="318"/>
        <end position="336"/>
    </location>
</feature>
<reference evidence="4" key="2">
    <citation type="journal article" date="2013" name="G3 (Bethesda)">
        <title>Genomes of Ashbya fungi isolated from insects reveal four mating-type loci, numerous translocations, lack of transposons, and distinct gene duplications.</title>
        <authorList>
            <person name="Dietrich F.S."/>
            <person name="Voegeli S."/>
            <person name="Kuo S."/>
            <person name="Philippsen P."/>
        </authorList>
    </citation>
    <scope>GENOME REANNOTATION</scope>
    <source>
        <strain evidence="4">ATCC 10895 / CBS 109.51 / FGSC 9923 / NRRL Y-1056</strain>
    </source>
</reference>
<sequence>MVTVRERYRALVAAAAGAAGRQDEEAYQAEVARTLEGLAEVREAVHTLGLFSRNEGVEDVATGTLELLALDWQLARVAARRYRRGADARRWRLRCLEEAVQFAMQFLVGLQDYGVLDEALSKRLDGFEKTFRPRVEEMYPQPQSARDLGGAHLRREAKIAQFRRVRELEAQLDELEARRAAAGADEELERRLWLAQLQQMSYECFGELEGWLMEMELLRNTEPADEPAAAAQATPDSQEYTEKLESLQKPLLSKYGKVLRNFTLVDQRDRVKERVLGYGQYGPTMTVEEFLEQEFESGRVLQGGEEPEEVPDEDNEEWQDKQTYKEREWDEFKEANPRGSGNTMNKG</sequence>
<dbReference type="InterPro" id="IPR038511">
    <property type="entry name" value="TAP42/TAP46-like_sf"/>
</dbReference>
<dbReference type="RefSeq" id="NP_983018.2">
    <property type="nucleotide sequence ID" value="NM_208371.2"/>
</dbReference>
<keyword evidence="1" id="KW-0175">Coiled coil</keyword>
<dbReference type="GO" id="GO:0051721">
    <property type="term" value="F:protein phosphatase 2A binding"/>
    <property type="evidence" value="ECO:0000318"/>
    <property type="project" value="GO_Central"/>
</dbReference>
<dbReference type="OrthoDB" id="10261753at2759"/>
<evidence type="ECO:0000256" key="2">
    <source>
        <dbReference type="SAM" id="MobiDB-lite"/>
    </source>
</evidence>
<dbReference type="Pfam" id="PF04177">
    <property type="entry name" value="TAP42"/>
    <property type="match status" value="1"/>
</dbReference>
<feature type="compositionally biased region" description="Acidic residues" evidence="2">
    <location>
        <begin position="305"/>
        <end position="317"/>
    </location>
</feature>
<organism evidence="3 4">
    <name type="scientific">Eremothecium gossypii (strain ATCC 10895 / CBS 109.51 / FGSC 9923 / NRRL Y-1056)</name>
    <name type="common">Yeast</name>
    <name type="synonym">Ashbya gossypii</name>
    <dbReference type="NCBI Taxonomy" id="284811"/>
    <lineage>
        <taxon>Eukaryota</taxon>
        <taxon>Fungi</taxon>
        <taxon>Dikarya</taxon>
        <taxon>Ascomycota</taxon>
        <taxon>Saccharomycotina</taxon>
        <taxon>Saccharomycetes</taxon>
        <taxon>Saccharomycetales</taxon>
        <taxon>Saccharomycetaceae</taxon>
        <taxon>Eremothecium</taxon>
    </lineage>
</organism>
<evidence type="ECO:0000313" key="3">
    <source>
        <dbReference type="EMBL" id="AAS50842.2"/>
    </source>
</evidence>
<evidence type="ECO:0000313" key="4">
    <source>
        <dbReference type="Proteomes" id="UP000000591"/>
    </source>
</evidence>
<evidence type="ECO:0000256" key="1">
    <source>
        <dbReference type="SAM" id="Coils"/>
    </source>
</evidence>
<dbReference type="GO" id="GO:0035303">
    <property type="term" value="P:regulation of dephosphorylation"/>
    <property type="evidence" value="ECO:0000318"/>
    <property type="project" value="GO_Central"/>
</dbReference>
<dbReference type="OMA" id="EYELCEA"/>
<dbReference type="EMBL" id="AE016815">
    <property type="protein sequence ID" value="AAS50842.2"/>
    <property type="molecule type" value="Genomic_DNA"/>
</dbReference>
<dbReference type="GO" id="GO:1903432">
    <property type="term" value="P:regulation of TORC1 signaling"/>
    <property type="evidence" value="ECO:0007669"/>
    <property type="project" value="EnsemblFungi"/>
</dbReference>
<accession>Q75DF4</accession>
<dbReference type="STRING" id="284811.Q75DF4"/>
<dbReference type="Proteomes" id="UP000000591">
    <property type="component" value="Chromosome II"/>
</dbReference>
<reference evidence="3 4" key="1">
    <citation type="journal article" date="2004" name="Science">
        <title>The Ashbya gossypii genome as a tool for mapping the ancient Saccharomyces cerevisiae genome.</title>
        <authorList>
            <person name="Dietrich F.S."/>
            <person name="Voegeli S."/>
            <person name="Brachat S."/>
            <person name="Lerch A."/>
            <person name="Gates K."/>
            <person name="Steiner S."/>
            <person name="Mohr C."/>
            <person name="Pohlmann R."/>
            <person name="Luedi P."/>
            <person name="Choi S."/>
            <person name="Wing R.A."/>
            <person name="Flavier A."/>
            <person name="Gaffney T.D."/>
            <person name="Philippsen P."/>
        </authorList>
    </citation>
    <scope>NUCLEOTIDE SEQUENCE [LARGE SCALE GENOMIC DNA]</scope>
    <source>
        <strain evidence="4">ATCC 10895 / CBS 109.51 / FGSC 9923 / NRRL Y-1056</strain>
    </source>
</reference>
<protein>
    <submittedName>
        <fullName evidence="3">ABR072Wp</fullName>
    </submittedName>
</protein>
<dbReference type="PANTHER" id="PTHR10933">
    <property type="entry name" value="IMMUNOGLOBULIN-BINDING PROTEIN 1"/>
    <property type="match status" value="1"/>
</dbReference>
<keyword evidence="4" id="KW-1185">Reference proteome</keyword>
<dbReference type="Gene3D" id="1.25.40.540">
    <property type="entry name" value="TAP42-like family"/>
    <property type="match status" value="1"/>
</dbReference>
<dbReference type="GeneID" id="4619122"/>
<dbReference type="GO" id="GO:0045943">
    <property type="term" value="P:positive regulation of transcription by RNA polymerase I"/>
    <property type="evidence" value="ECO:0007669"/>
    <property type="project" value="EnsemblFungi"/>
</dbReference>
<dbReference type="FunCoup" id="Q75DF4">
    <property type="interactions" value="674"/>
</dbReference>
<name>Q75DF4_EREGS</name>
<feature type="coiled-coil region" evidence="1">
    <location>
        <begin position="158"/>
        <end position="185"/>
    </location>
</feature>